<feature type="signal peptide" evidence="1">
    <location>
        <begin position="1"/>
        <end position="24"/>
    </location>
</feature>
<reference evidence="3" key="1">
    <citation type="submission" date="2016-10" db="EMBL/GenBank/DDBJ databases">
        <authorList>
            <person name="Varghese N."/>
            <person name="Submissions S."/>
        </authorList>
    </citation>
    <scope>NUCLEOTIDE SEQUENCE [LARGE SCALE GENOMIC DNA]</scope>
    <source>
        <strain evidence="3">DSM 25329</strain>
    </source>
</reference>
<proteinExistence type="predicted"/>
<organism evidence="2 3">
    <name type="scientific">Dyadobacter soli</name>
    <dbReference type="NCBI Taxonomy" id="659014"/>
    <lineage>
        <taxon>Bacteria</taxon>
        <taxon>Pseudomonadati</taxon>
        <taxon>Bacteroidota</taxon>
        <taxon>Cytophagia</taxon>
        <taxon>Cytophagales</taxon>
        <taxon>Spirosomataceae</taxon>
        <taxon>Dyadobacter</taxon>
    </lineage>
</organism>
<evidence type="ECO:0000313" key="3">
    <source>
        <dbReference type="Proteomes" id="UP000198748"/>
    </source>
</evidence>
<gene>
    <name evidence="2" type="ORF">SAMN04487996_10366</name>
</gene>
<dbReference type="AlphaFoldDB" id="A0A1G6ZBA4"/>
<keyword evidence="1" id="KW-0732">Signal</keyword>
<feature type="chain" id="PRO_5011620417" description="Lipoprotein" evidence="1">
    <location>
        <begin position="25"/>
        <end position="239"/>
    </location>
</feature>
<dbReference type="PROSITE" id="PS51257">
    <property type="entry name" value="PROKAR_LIPOPROTEIN"/>
    <property type="match status" value="1"/>
</dbReference>
<sequence>MKTFRLFLPALLTVSLFTSCKTTAILTSTFENETVGQLPAKNIPGNPAGDEIQYSTELQPRLKVTASSYPGEKALTFTEINTPGLTAHNQFVIFKGISSDFTQPIWYLFSGVHSGSGERVMIDFTDGSAGVITRLHINSAGQLSILTAFPASEEVVGNIPPDTPHTLVISLNMNTGKFNLTVLKSGGNITVTDRPVLGNPLSYANPAHPSINIRWESGASDTRKYVFESVGITRKKPKM</sequence>
<keyword evidence="3" id="KW-1185">Reference proteome</keyword>
<name>A0A1G6ZBA4_9BACT</name>
<protein>
    <recommendedName>
        <fullName evidence="4">Lipoprotein</fullName>
    </recommendedName>
</protein>
<dbReference type="RefSeq" id="WP_090147236.1">
    <property type="nucleotide sequence ID" value="NZ_FNAN01000003.1"/>
</dbReference>
<accession>A0A1G6ZBA4</accession>
<dbReference type="EMBL" id="FNAN01000003">
    <property type="protein sequence ID" value="SDD99583.1"/>
    <property type="molecule type" value="Genomic_DNA"/>
</dbReference>
<dbReference type="OrthoDB" id="940904at2"/>
<evidence type="ECO:0000256" key="1">
    <source>
        <dbReference type="SAM" id="SignalP"/>
    </source>
</evidence>
<evidence type="ECO:0008006" key="4">
    <source>
        <dbReference type="Google" id="ProtNLM"/>
    </source>
</evidence>
<evidence type="ECO:0000313" key="2">
    <source>
        <dbReference type="EMBL" id="SDD99583.1"/>
    </source>
</evidence>
<dbReference type="Proteomes" id="UP000198748">
    <property type="component" value="Unassembled WGS sequence"/>
</dbReference>